<evidence type="ECO:0000313" key="7">
    <source>
        <dbReference type="EMBL" id="MCV2863789.1"/>
    </source>
</evidence>
<dbReference type="Gene3D" id="3.40.462.20">
    <property type="match status" value="1"/>
</dbReference>
<dbReference type="InterPro" id="IPR012951">
    <property type="entry name" value="BBE"/>
</dbReference>
<dbReference type="Pfam" id="PF01565">
    <property type="entry name" value="FAD_binding_4"/>
    <property type="match status" value="1"/>
</dbReference>
<accession>A0ABT2YY31</accession>
<keyword evidence="8" id="KW-1185">Reference proteome</keyword>
<dbReference type="Gene3D" id="3.30.465.10">
    <property type="match status" value="1"/>
</dbReference>
<keyword evidence="4" id="KW-0274">FAD</keyword>
<dbReference type="InterPro" id="IPR006094">
    <property type="entry name" value="Oxid_FAD_bind_N"/>
</dbReference>
<dbReference type="InterPro" id="IPR006093">
    <property type="entry name" value="Oxy_OxRdtase_FAD_BS"/>
</dbReference>
<dbReference type="InterPro" id="IPR050416">
    <property type="entry name" value="FAD-linked_Oxidoreductase"/>
</dbReference>
<dbReference type="Proteomes" id="UP001652503">
    <property type="component" value="Unassembled WGS sequence"/>
</dbReference>
<dbReference type="InterPro" id="IPR036318">
    <property type="entry name" value="FAD-bd_PCMH-like_sf"/>
</dbReference>
<dbReference type="RefSeq" id="WP_263720251.1">
    <property type="nucleotide sequence ID" value="NZ_JAOWLA010000002.1"/>
</dbReference>
<evidence type="ECO:0000313" key="8">
    <source>
        <dbReference type="Proteomes" id="UP001652503"/>
    </source>
</evidence>
<dbReference type="PANTHER" id="PTHR42973:SF39">
    <property type="entry name" value="FAD-BINDING PCMH-TYPE DOMAIN-CONTAINING PROTEIN"/>
    <property type="match status" value="1"/>
</dbReference>
<evidence type="ECO:0000259" key="6">
    <source>
        <dbReference type="PROSITE" id="PS51387"/>
    </source>
</evidence>
<evidence type="ECO:0000256" key="3">
    <source>
        <dbReference type="ARBA" id="ARBA00022630"/>
    </source>
</evidence>
<name>A0ABT2YY31_9RHOB</name>
<reference evidence="7 8" key="1">
    <citation type="submission" date="2022-10" db="EMBL/GenBank/DDBJ databases">
        <title>Defluviimonas sp. nov., isolated from ocean surface water.</title>
        <authorList>
            <person name="He W."/>
            <person name="Wang L."/>
            <person name="Zhang D.-F."/>
        </authorList>
    </citation>
    <scope>NUCLEOTIDE SEQUENCE [LARGE SCALE GENOMIC DNA]</scope>
    <source>
        <strain evidence="7 8">WL0075</strain>
    </source>
</reference>
<dbReference type="PROSITE" id="PS51387">
    <property type="entry name" value="FAD_PCMH"/>
    <property type="match status" value="1"/>
</dbReference>
<dbReference type="PANTHER" id="PTHR42973">
    <property type="entry name" value="BINDING OXIDOREDUCTASE, PUTATIVE (AFU_ORTHOLOGUE AFUA_1G17690)-RELATED"/>
    <property type="match status" value="1"/>
</dbReference>
<protein>
    <submittedName>
        <fullName evidence="7">FAD-binding oxidoreductase</fullName>
    </submittedName>
</protein>
<dbReference type="Pfam" id="PF08031">
    <property type="entry name" value="BBE"/>
    <property type="match status" value="1"/>
</dbReference>
<organism evidence="7 8">
    <name type="scientific">Albidovulum sediminicola</name>
    <dbReference type="NCBI Taxonomy" id="2984331"/>
    <lineage>
        <taxon>Bacteria</taxon>
        <taxon>Pseudomonadati</taxon>
        <taxon>Pseudomonadota</taxon>
        <taxon>Alphaproteobacteria</taxon>
        <taxon>Rhodobacterales</taxon>
        <taxon>Paracoccaceae</taxon>
        <taxon>Albidovulum</taxon>
    </lineage>
</organism>
<dbReference type="InterPro" id="IPR016169">
    <property type="entry name" value="FAD-bd_PCMH_sub2"/>
</dbReference>
<dbReference type="Gene3D" id="3.30.43.10">
    <property type="entry name" value="Uridine Diphospho-n-acetylenolpyruvylglucosamine Reductase, domain 2"/>
    <property type="match status" value="1"/>
</dbReference>
<dbReference type="InterPro" id="IPR016166">
    <property type="entry name" value="FAD-bd_PCMH"/>
</dbReference>
<sequence>MDIETTAGTTFSRSSEAKALATRISGELIAPGDAAYDTARAVWNGMIDRRPALIVRPKDAADVVATVNFARGAGRPVSIKGGGHNVAGHATCNDGIMIDMSLMRGVEVDPEACVACVQGGATWGDVDRATQEFGLATPGGLISDTGVAGLTLAGGIGWLRSRHGLAADNVRAFHLVTAAGERVTASADSHPDLYWALRGGGGNFGVVVEFEFALHPCGPTVMFAAPIYPLSAGSGPIRFWRDFLADKQDRIGSLCEFSTIPQSEDFPERYWGQRCYTLAAMWAGDPDEGERVMQPLRELGELAADFSGQMAYCELQSLFDTLMPAGAFRCYWKSHYLPELPDELIDIALTNAIEAPSDNTLSSLWNMGAGTMAVPPEATAIDRRGMAWMYSLDSVWEGAENDTANLAFTRKAWEGSRRFSTEGRLYLNFAGGSDEGSGLVQEAYGDSYGRLSRVKAHYDPDNRFRFNANIEPAAT</sequence>
<evidence type="ECO:0000256" key="2">
    <source>
        <dbReference type="ARBA" id="ARBA00005466"/>
    </source>
</evidence>
<evidence type="ECO:0000256" key="4">
    <source>
        <dbReference type="ARBA" id="ARBA00022827"/>
    </source>
</evidence>
<gene>
    <name evidence="7" type="ORF">OE647_03425</name>
</gene>
<keyword evidence="5" id="KW-0560">Oxidoreductase</keyword>
<comment type="caution">
    <text evidence="7">The sequence shown here is derived from an EMBL/GenBank/DDBJ whole genome shotgun (WGS) entry which is preliminary data.</text>
</comment>
<comment type="cofactor">
    <cofactor evidence="1">
        <name>FAD</name>
        <dbReference type="ChEBI" id="CHEBI:57692"/>
    </cofactor>
</comment>
<dbReference type="PROSITE" id="PS00862">
    <property type="entry name" value="OX2_COVAL_FAD"/>
    <property type="match status" value="1"/>
</dbReference>
<comment type="similarity">
    <text evidence="2">Belongs to the oxygen-dependent FAD-linked oxidoreductase family.</text>
</comment>
<evidence type="ECO:0000256" key="1">
    <source>
        <dbReference type="ARBA" id="ARBA00001974"/>
    </source>
</evidence>
<dbReference type="SUPFAM" id="SSF56176">
    <property type="entry name" value="FAD-binding/transporter-associated domain-like"/>
    <property type="match status" value="1"/>
</dbReference>
<keyword evidence="3" id="KW-0285">Flavoprotein</keyword>
<feature type="domain" description="FAD-binding PCMH-type" evidence="6">
    <location>
        <begin position="47"/>
        <end position="217"/>
    </location>
</feature>
<dbReference type="EMBL" id="JAOWLA010000002">
    <property type="protein sequence ID" value="MCV2863789.1"/>
    <property type="molecule type" value="Genomic_DNA"/>
</dbReference>
<proteinExistence type="inferred from homology"/>
<dbReference type="InterPro" id="IPR016167">
    <property type="entry name" value="FAD-bd_PCMH_sub1"/>
</dbReference>
<evidence type="ECO:0000256" key="5">
    <source>
        <dbReference type="ARBA" id="ARBA00023002"/>
    </source>
</evidence>